<dbReference type="Proteomes" id="UP001597218">
    <property type="component" value="Unassembled WGS sequence"/>
</dbReference>
<proteinExistence type="predicted"/>
<dbReference type="PANTHER" id="PTHR46124">
    <property type="entry name" value="D-AMINOACYL-TRNA DEACYLASE"/>
    <property type="match status" value="1"/>
</dbReference>
<evidence type="ECO:0000256" key="1">
    <source>
        <dbReference type="ARBA" id="ARBA00022723"/>
    </source>
</evidence>
<gene>
    <name evidence="3" type="ORF">ACFSFY_01375</name>
</gene>
<dbReference type="CDD" id="cd01310">
    <property type="entry name" value="TatD_DNAse"/>
    <property type="match status" value="1"/>
</dbReference>
<keyword evidence="2 3" id="KW-0378">Hydrolase</keyword>
<reference evidence="4" key="1">
    <citation type="journal article" date="2019" name="Int. J. Syst. Evol. Microbiol.">
        <title>The Global Catalogue of Microorganisms (GCM) 10K type strain sequencing project: providing services to taxonomists for standard genome sequencing and annotation.</title>
        <authorList>
            <consortium name="The Broad Institute Genomics Platform"/>
            <consortium name="The Broad Institute Genome Sequencing Center for Infectious Disease"/>
            <person name="Wu L."/>
            <person name="Ma J."/>
        </authorList>
    </citation>
    <scope>NUCLEOTIDE SEQUENCE [LARGE SCALE GENOMIC DNA]</scope>
    <source>
        <strain evidence="4">CGMCC 4.7177</strain>
    </source>
</reference>
<evidence type="ECO:0000256" key="2">
    <source>
        <dbReference type="ARBA" id="ARBA00022801"/>
    </source>
</evidence>
<dbReference type="EMBL" id="JBHUGI010000003">
    <property type="protein sequence ID" value="MFD1926725.1"/>
    <property type="molecule type" value="Genomic_DNA"/>
</dbReference>
<dbReference type="PROSITE" id="PS01137">
    <property type="entry name" value="TATD_1"/>
    <property type="match status" value="1"/>
</dbReference>
<evidence type="ECO:0000313" key="4">
    <source>
        <dbReference type="Proteomes" id="UP001597218"/>
    </source>
</evidence>
<dbReference type="GO" id="GO:0016787">
    <property type="term" value="F:hydrolase activity"/>
    <property type="evidence" value="ECO:0007669"/>
    <property type="project" value="UniProtKB-KW"/>
</dbReference>
<dbReference type="InterPro" id="IPR032466">
    <property type="entry name" value="Metal_Hydrolase"/>
</dbReference>
<dbReference type="Gene3D" id="3.20.20.140">
    <property type="entry name" value="Metal-dependent hydrolases"/>
    <property type="match status" value="1"/>
</dbReference>
<dbReference type="InterPro" id="IPR015991">
    <property type="entry name" value="TatD/YcfH-like"/>
</dbReference>
<comment type="caution">
    <text evidence="3">The sequence shown here is derived from an EMBL/GenBank/DDBJ whole genome shotgun (WGS) entry which is preliminary data.</text>
</comment>
<dbReference type="EC" id="3.1.-.-" evidence="3"/>
<keyword evidence="1" id="KW-0479">Metal-binding</keyword>
<dbReference type="InterPro" id="IPR018228">
    <property type="entry name" value="DNase_TatD-rel_CS"/>
</dbReference>
<name>A0ABW4SCZ0_9BACL</name>
<dbReference type="InterPro" id="IPR001130">
    <property type="entry name" value="TatD-like"/>
</dbReference>
<dbReference type="PANTHER" id="PTHR46124:SF2">
    <property type="entry name" value="D-AMINOACYL-TRNA DEACYLASE"/>
    <property type="match status" value="1"/>
</dbReference>
<keyword evidence="4" id="KW-1185">Reference proteome</keyword>
<sequence length="259" mass="29173">MYIDTHVHLNADQYEADLDEVIARALKAGVTKMIVVGFDRKTINKAMELIEEYPFIYAVIGWHPVDAIDCTEEDLTWIESLTVHPKVVGIGETGLDYHWEKSPKAVQQELFRKQIKLAQKVNLPIIIHNRDATADVVRILKEENAEKTGGIMHCFGGSVETAKECINMNFFISLGGPVTFKNAKTPKEVATKIPLKHLLIETDAPYLAPHPYRGKRNEPALVTLVAEEIARLKELTVEEVARVTTENALNIYKIECLKD</sequence>
<dbReference type="SUPFAM" id="SSF51556">
    <property type="entry name" value="Metallo-dependent hydrolases"/>
    <property type="match status" value="1"/>
</dbReference>
<evidence type="ECO:0000313" key="3">
    <source>
        <dbReference type="EMBL" id="MFD1926725.1"/>
    </source>
</evidence>
<protein>
    <submittedName>
        <fullName evidence="3">TatD family hydrolase</fullName>
        <ecNumber evidence="3">3.1.-.-</ecNumber>
    </submittedName>
</protein>
<dbReference type="Pfam" id="PF01026">
    <property type="entry name" value="TatD_DNase"/>
    <property type="match status" value="1"/>
</dbReference>
<dbReference type="PROSITE" id="PS01091">
    <property type="entry name" value="TATD_3"/>
    <property type="match status" value="1"/>
</dbReference>
<dbReference type="NCBIfam" id="TIGR00010">
    <property type="entry name" value="YchF/TatD family DNA exonuclease"/>
    <property type="match status" value="1"/>
</dbReference>
<dbReference type="RefSeq" id="WP_381535386.1">
    <property type="nucleotide sequence ID" value="NZ_JBHUGI010000003.1"/>
</dbReference>
<accession>A0ABW4SCZ0</accession>
<dbReference type="PIRSF" id="PIRSF005902">
    <property type="entry name" value="DNase_TatD"/>
    <property type="match status" value="1"/>
</dbReference>
<organism evidence="3 4">
    <name type="scientific">Sporosarcina siberiensis</name>
    <dbReference type="NCBI Taxonomy" id="1365606"/>
    <lineage>
        <taxon>Bacteria</taxon>
        <taxon>Bacillati</taxon>
        <taxon>Bacillota</taxon>
        <taxon>Bacilli</taxon>
        <taxon>Bacillales</taxon>
        <taxon>Caryophanaceae</taxon>
        <taxon>Sporosarcina</taxon>
    </lineage>
</organism>